<comment type="caution">
    <text evidence="1">The sequence shown here is derived from an EMBL/GenBank/DDBJ whole genome shotgun (WGS) entry which is preliminary data.</text>
</comment>
<dbReference type="EMBL" id="SDMP01000008">
    <property type="protein sequence ID" value="RYR44074.1"/>
    <property type="molecule type" value="Genomic_DNA"/>
</dbReference>
<evidence type="ECO:0000313" key="2">
    <source>
        <dbReference type="Proteomes" id="UP000289738"/>
    </source>
</evidence>
<sequence length="242" mass="27910">MWLGIWSARGGGKASHVYIDMGGLRPEDVLLMEFNTPEEASGFYNIYSRIKGFVTRQGNKKNFRVEIAHLTSMRDIGISIPKIYESFVAQLDGFNMITFTKKDMYNEFIGLEKSGATRFMHEMFWRYRESLKRCVWVRINACVEIEGGQMFNIQKFHKLETAWQVKHENAMNTFTCSCLRMESFGLPCILVVLVQLDVVVIPDSLVLRWWSKTANIDMNSETCSCLSEKSSTIYRTRLGAFS</sequence>
<accession>A0A445BZ87</accession>
<proteinExistence type="predicted"/>
<protein>
    <recommendedName>
        <fullName evidence="3">Protein FAR1-RELATED SEQUENCE</fullName>
    </recommendedName>
</protein>
<dbReference type="Proteomes" id="UP000289738">
    <property type="component" value="Chromosome A08"/>
</dbReference>
<name>A0A445BZ87_ARAHY</name>
<evidence type="ECO:0000313" key="1">
    <source>
        <dbReference type="EMBL" id="RYR44074.1"/>
    </source>
</evidence>
<reference evidence="1 2" key="1">
    <citation type="submission" date="2019-01" db="EMBL/GenBank/DDBJ databases">
        <title>Sequencing of cultivated peanut Arachis hypogaea provides insights into genome evolution and oil improvement.</title>
        <authorList>
            <person name="Chen X."/>
        </authorList>
    </citation>
    <scope>NUCLEOTIDE SEQUENCE [LARGE SCALE GENOMIC DNA]</scope>
    <source>
        <strain evidence="2">cv. Fuhuasheng</strain>
        <tissue evidence="1">Leaves</tissue>
    </source>
</reference>
<keyword evidence="2" id="KW-1185">Reference proteome</keyword>
<dbReference type="PANTHER" id="PTHR47718">
    <property type="entry name" value="OS01G0519700 PROTEIN"/>
    <property type="match status" value="1"/>
</dbReference>
<gene>
    <name evidence="1" type="ORF">Ahy_A08g040446</name>
</gene>
<evidence type="ECO:0008006" key="3">
    <source>
        <dbReference type="Google" id="ProtNLM"/>
    </source>
</evidence>
<organism evidence="1 2">
    <name type="scientific">Arachis hypogaea</name>
    <name type="common">Peanut</name>
    <dbReference type="NCBI Taxonomy" id="3818"/>
    <lineage>
        <taxon>Eukaryota</taxon>
        <taxon>Viridiplantae</taxon>
        <taxon>Streptophyta</taxon>
        <taxon>Embryophyta</taxon>
        <taxon>Tracheophyta</taxon>
        <taxon>Spermatophyta</taxon>
        <taxon>Magnoliopsida</taxon>
        <taxon>eudicotyledons</taxon>
        <taxon>Gunneridae</taxon>
        <taxon>Pentapetalae</taxon>
        <taxon>rosids</taxon>
        <taxon>fabids</taxon>
        <taxon>Fabales</taxon>
        <taxon>Fabaceae</taxon>
        <taxon>Papilionoideae</taxon>
        <taxon>50 kb inversion clade</taxon>
        <taxon>dalbergioids sensu lato</taxon>
        <taxon>Dalbergieae</taxon>
        <taxon>Pterocarpus clade</taxon>
        <taxon>Arachis</taxon>
    </lineage>
</organism>
<dbReference type="AlphaFoldDB" id="A0A445BZ87"/>